<gene>
    <name evidence="2" type="ORF">EJ02DRAFT_456393</name>
</gene>
<name>A0A6A5SK70_9PLEO</name>
<protein>
    <submittedName>
        <fullName evidence="2">Uncharacterized protein</fullName>
    </submittedName>
</protein>
<proteinExistence type="predicted"/>
<dbReference type="Proteomes" id="UP000800038">
    <property type="component" value="Unassembled WGS sequence"/>
</dbReference>
<sequence>MRVLEALAVLAAAIPVVLSSAVHLPNGLCKPDVQRCHDNNVEECDLGSFELLQQCTESQFCIIDTMDPHARGQCLEQDCVQEPCLEKKETIDDLFPMPTKRSENLPGPELCQTVGEERCIVDNFSQQFSVVCGKDHIWTPKDTCSQPGSLMTPHCILLNGLAHCFGSPPPVPTPMPCHPAGKFRCAGTVKDSKFIHGIEECGADNSWAFTETCSSDEVCMHWQPKDDDLVQATCIWLENHPTLSFRSTNKFCPVVGKSRCGRDYAHGRGWVDHCGPDHQWGYIRDCPHDQMCMQDRENGIDTADCYWVKEKKPPASRSVPNGRAQCDTVGEQRCHGIHIQECVIEHAWVNKEVCDSNASCKEQDSHARCENNSTPPSAPQSIPEQCTPGDRTCGPSNYALYLCGADKTFYMEKKCLTLGDCKIDSPGHAHCERGGTAPPSTKRDDTQCTPGEYACDSNRRFVFTCNANHRWSDAHQCNRAGGCQAIESDETFPKGKLGCAGSPQYLYNDGRICETVASCELMRYMYCSAGEVHNPDVREHCRKTMCEDADCADCDRCTFKLGPGETIVPCMSTLFHGSPSPWNATDYSMVEAH</sequence>
<dbReference type="AlphaFoldDB" id="A0A6A5SK70"/>
<dbReference type="EMBL" id="ML976070">
    <property type="protein sequence ID" value="KAF1940044.1"/>
    <property type="molecule type" value="Genomic_DNA"/>
</dbReference>
<keyword evidence="3" id="KW-1185">Reference proteome</keyword>
<organism evidence="2 3">
    <name type="scientific">Clathrospora elynae</name>
    <dbReference type="NCBI Taxonomy" id="706981"/>
    <lineage>
        <taxon>Eukaryota</taxon>
        <taxon>Fungi</taxon>
        <taxon>Dikarya</taxon>
        <taxon>Ascomycota</taxon>
        <taxon>Pezizomycotina</taxon>
        <taxon>Dothideomycetes</taxon>
        <taxon>Pleosporomycetidae</taxon>
        <taxon>Pleosporales</taxon>
        <taxon>Diademaceae</taxon>
        <taxon>Clathrospora</taxon>
    </lineage>
</organism>
<reference evidence="2" key="1">
    <citation type="journal article" date="2020" name="Stud. Mycol.">
        <title>101 Dothideomycetes genomes: a test case for predicting lifestyles and emergence of pathogens.</title>
        <authorList>
            <person name="Haridas S."/>
            <person name="Albert R."/>
            <person name="Binder M."/>
            <person name="Bloem J."/>
            <person name="Labutti K."/>
            <person name="Salamov A."/>
            <person name="Andreopoulos B."/>
            <person name="Baker S."/>
            <person name="Barry K."/>
            <person name="Bills G."/>
            <person name="Bluhm B."/>
            <person name="Cannon C."/>
            <person name="Castanera R."/>
            <person name="Culley D."/>
            <person name="Daum C."/>
            <person name="Ezra D."/>
            <person name="Gonzalez J."/>
            <person name="Henrissat B."/>
            <person name="Kuo A."/>
            <person name="Liang C."/>
            <person name="Lipzen A."/>
            <person name="Lutzoni F."/>
            <person name="Magnuson J."/>
            <person name="Mondo S."/>
            <person name="Nolan M."/>
            <person name="Ohm R."/>
            <person name="Pangilinan J."/>
            <person name="Park H.-J."/>
            <person name="Ramirez L."/>
            <person name="Alfaro M."/>
            <person name="Sun H."/>
            <person name="Tritt A."/>
            <person name="Yoshinaga Y."/>
            <person name="Zwiers L.-H."/>
            <person name="Turgeon B."/>
            <person name="Goodwin S."/>
            <person name="Spatafora J."/>
            <person name="Crous P."/>
            <person name="Grigoriev I."/>
        </authorList>
    </citation>
    <scope>NUCLEOTIDE SEQUENCE</scope>
    <source>
        <strain evidence="2">CBS 161.51</strain>
    </source>
</reference>
<accession>A0A6A5SK70</accession>
<keyword evidence="1" id="KW-0732">Signal</keyword>
<evidence type="ECO:0000256" key="1">
    <source>
        <dbReference type="SAM" id="SignalP"/>
    </source>
</evidence>
<evidence type="ECO:0000313" key="3">
    <source>
        <dbReference type="Proteomes" id="UP000800038"/>
    </source>
</evidence>
<feature type="signal peptide" evidence="1">
    <location>
        <begin position="1"/>
        <end position="19"/>
    </location>
</feature>
<dbReference type="OrthoDB" id="3656817at2759"/>
<feature type="chain" id="PRO_5025434598" evidence="1">
    <location>
        <begin position="20"/>
        <end position="593"/>
    </location>
</feature>
<evidence type="ECO:0000313" key="2">
    <source>
        <dbReference type="EMBL" id="KAF1940044.1"/>
    </source>
</evidence>